<sequence>MTCCAHTLNLIATTDISKILDKNYIKISRSTFSKLSTFWNLLSRSTVASDKVYELCGCKFPVPILTRWNSMFHSAKKVINYKEKLSLVFESLQLKNLKTSEWVFLEEYCRVMVPIATATDKLQGEKKSFLGYVSPTILSLRRFQINFSNLVHCKPLSLSIIKSLEKRFEYIFDLSNHKSKSFILVSMSHPKFKSNWVPARFAEQCKQIFINECISLSVATLNLNSDYSDPGPESDGSDQEFYNNVQNKIPTDKLSESGEMKKHNLISAHALSFLNLKKKTDLNILNSFKFVSF</sequence>
<gene>
    <name evidence="1" type="ORF">FWK35_00015854</name>
</gene>
<dbReference type="PANTHER" id="PTHR47501">
    <property type="entry name" value="TRANSPOSASE-RELATED"/>
    <property type="match status" value="1"/>
</dbReference>
<dbReference type="SUPFAM" id="SSF53098">
    <property type="entry name" value="Ribonuclease H-like"/>
    <property type="match status" value="1"/>
</dbReference>
<protein>
    <submittedName>
        <fullName evidence="1">Dimer Tnp hAT domain-containing protein</fullName>
    </submittedName>
</protein>
<evidence type="ECO:0000313" key="2">
    <source>
        <dbReference type="Proteomes" id="UP000478052"/>
    </source>
</evidence>
<reference evidence="1 2" key="1">
    <citation type="submission" date="2019-08" db="EMBL/GenBank/DDBJ databases">
        <title>Whole genome of Aphis craccivora.</title>
        <authorList>
            <person name="Voronova N.V."/>
            <person name="Shulinski R.S."/>
            <person name="Bandarenka Y.V."/>
            <person name="Zhorov D.G."/>
            <person name="Warner D."/>
        </authorList>
    </citation>
    <scope>NUCLEOTIDE SEQUENCE [LARGE SCALE GENOMIC DNA]</scope>
    <source>
        <strain evidence="1">180601</strain>
        <tissue evidence="1">Whole Body</tissue>
    </source>
</reference>
<dbReference type="EMBL" id="VUJU01004368">
    <property type="protein sequence ID" value="KAF0754599.1"/>
    <property type="molecule type" value="Genomic_DNA"/>
</dbReference>
<evidence type="ECO:0000313" key="1">
    <source>
        <dbReference type="EMBL" id="KAF0754599.1"/>
    </source>
</evidence>
<dbReference type="Proteomes" id="UP000478052">
    <property type="component" value="Unassembled WGS sequence"/>
</dbReference>
<organism evidence="1 2">
    <name type="scientific">Aphis craccivora</name>
    <name type="common">Cowpea aphid</name>
    <dbReference type="NCBI Taxonomy" id="307492"/>
    <lineage>
        <taxon>Eukaryota</taxon>
        <taxon>Metazoa</taxon>
        <taxon>Ecdysozoa</taxon>
        <taxon>Arthropoda</taxon>
        <taxon>Hexapoda</taxon>
        <taxon>Insecta</taxon>
        <taxon>Pterygota</taxon>
        <taxon>Neoptera</taxon>
        <taxon>Paraneoptera</taxon>
        <taxon>Hemiptera</taxon>
        <taxon>Sternorrhyncha</taxon>
        <taxon>Aphidomorpha</taxon>
        <taxon>Aphidoidea</taxon>
        <taxon>Aphididae</taxon>
        <taxon>Aphidini</taxon>
        <taxon>Aphis</taxon>
        <taxon>Aphis</taxon>
    </lineage>
</organism>
<accession>A0A6G0YFA6</accession>
<dbReference type="OrthoDB" id="6604450at2759"/>
<dbReference type="AlphaFoldDB" id="A0A6G0YFA6"/>
<name>A0A6G0YFA6_APHCR</name>
<dbReference type="InterPro" id="IPR012337">
    <property type="entry name" value="RNaseH-like_sf"/>
</dbReference>
<comment type="caution">
    <text evidence="1">The sequence shown here is derived from an EMBL/GenBank/DDBJ whole genome shotgun (WGS) entry which is preliminary data.</text>
</comment>
<dbReference type="PANTHER" id="PTHR47501:SF5">
    <property type="entry name" value="HAT C-TERMINAL DIMERISATION DOMAIN-CONTAINING PROTEIN"/>
    <property type="match status" value="1"/>
</dbReference>
<keyword evidence="2" id="KW-1185">Reference proteome</keyword>
<proteinExistence type="predicted"/>